<dbReference type="Proteomes" id="UP000018957">
    <property type="component" value="Unassembled WGS sequence"/>
</dbReference>
<dbReference type="SUPFAM" id="SSF69279">
    <property type="entry name" value="Phage tail proteins"/>
    <property type="match status" value="1"/>
</dbReference>
<dbReference type="Gene3D" id="2.30.110.50">
    <property type="match status" value="1"/>
</dbReference>
<evidence type="ECO:0000313" key="2">
    <source>
        <dbReference type="Proteomes" id="UP000018957"/>
    </source>
</evidence>
<dbReference type="EMBL" id="AYSJ01000004">
    <property type="protein sequence ID" value="ETS32721.1"/>
    <property type="molecule type" value="Genomic_DNA"/>
</dbReference>
<gene>
    <name evidence="1" type="ORF">PTE_01368</name>
</gene>
<protein>
    <submittedName>
        <fullName evidence="1">Uncharacterized protein</fullName>
    </submittedName>
</protein>
<evidence type="ECO:0000313" key="1">
    <source>
        <dbReference type="EMBL" id="ETS32721.1"/>
    </source>
</evidence>
<comment type="caution">
    <text evidence="1">The sequence shown here is derived from an EMBL/GenBank/DDBJ whole genome shotgun (WGS) entry which is preliminary data.</text>
</comment>
<name>W3V9W4_9GAMM</name>
<organism evidence="1 2">
    <name type="scientific">Photorhabdus khanii NC19</name>
    <dbReference type="NCBI Taxonomy" id="1004151"/>
    <lineage>
        <taxon>Bacteria</taxon>
        <taxon>Pseudomonadati</taxon>
        <taxon>Pseudomonadota</taxon>
        <taxon>Gammaproteobacteria</taxon>
        <taxon>Enterobacterales</taxon>
        <taxon>Morganellaceae</taxon>
        <taxon>Photorhabdus</taxon>
    </lineage>
</organism>
<keyword evidence="2" id="KW-1185">Reference proteome</keyword>
<dbReference type="AlphaFoldDB" id="W3V9W4"/>
<sequence>MAAPRSDIDTDTLLLQTAQFTVTRDESPQREVKGLVESAVIGTTNRYQTLYHLTVRPEMWLLTLDQDSRIYHQLSVPEILHSLLKQKKLRANMRFNDPHSVREYTTMKRESSYDFFTRLAAEEGIFF</sequence>
<accession>W3V9W4</accession>
<proteinExistence type="predicted"/>
<reference evidence="1 2" key="1">
    <citation type="submission" date="2013-11" db="EMBL/GenBank/DDBJ databases">
        <title>Elucidation of the Photorhabdus temperata genome and generation of transposon mutant library to identify motility mutants.</title>
        <authorList>
            <person name="Hurst S.G.IV."/>
            <person name="Micheals B."/>
            <person name="Abebe-Akele F."/>
            <person name="Rowedder H."/>
            <person name="Bullock H."/>
            <person name="Jackobeck R."/>
            <person name="Janicki E."/>
            <person name="Tisa L.S."/>
        </authorList>
    </citation>
    <scope>NUCLEOTIDE SEQUENCE [LARGE SCALE GENOMIC DNA]</scope>
    <source>
        <strain evidence="1 2">NC19</strain>
    </source>
</reference>
<dbReference type="Pfam" id="PF05954">
    <property type="entry name" value="Phage_GPD"/>
    <property type="match status" value="1"/>
</dbReference>
<dbReference type="PATRIC" id="fig|1004151.3.peg.1395"/>